<dbReference type="Proteomes" id="UP001254832">
    <property type="component" value="Unassembled WGS sequence"/>
</dbReference>
<gene>
    <name evidence="1" type="ORF">J2W91_004590</name>
</gene>
<comment type="caution">
    <text evidence="1">The sequence shown here is derived from an EMBL/GenBank/DDBJ whole genome shotgun (WGS) entry which is preliminary data.</text>
</comment>
<name>A0AAP5H4C4_PAEAM</name>
<dbReference type="AlphaFoldDB" id="A0AAP5H4C4"/>
<dbReference type="RefSeq" id="WP_310143940.1">
    <property type="nucleotide sequence ID" value="NZ_JAVDTR010000015.1"/>
</dbReference>
<protein>
    <submittedName>
        <fullName evidence="1">Uncharacterized protein</fullName>
    </submittedName>
</protein>
<organism evidence="1 2">
    <name type="scientific">Paenibacillus amylolyticus</name>
    <dbReference type="NCBI Taxonomy" id="1451"/>
    <lineage>
        <taxon>Bacteria</taxon>
        <taxon>Bacillati</taxon>
        <taxon>Bacillota</taxon>
        <taxon>Bacilli</taxon>
        <taxon>Bacillales</taxon>
        <taxon>Paenibacillaceae</taxon>
        <taxon>Paenibacillus</taxon>
    </lineage>
</organism>
<accession>A0AAP5H4C4</accession>
<sequence>MVGVHEVNVKLVSEYLSLGEHFAKYPDIPVLVPGDVANLPESVIYLNTTDGIDQMMTALSSGQEHLVIVDNAMNNADVISQTERATDLLLGSPEIVGNHLPVLAILLSSWREASLLAEGKTEITRSLKNISLDTAGTGVGGAV</sequence>
<reference evidence="1" key="1">
    <citation type="submission" date="2023-07" db="EMBL/GenBank/DDBJ databases">
        <title>Sorghum-associated microbial communities from plants grown in Nebraska, USA.</title>
        <authorList>
            <person name="Schachtman D."/>
        </authorList>
    </citation>
    <scope>NUCLEOTIDE SEQUENCE</scope>
    <source>
        <strain evidence="1">BE80</strain>
    </source>
</reference>
<evidence type="ECO:0000313" key="1">
    <source>
        <dbReference type="EMBL" id="MDR6726084.1"/>
    </source>
</evidence>
<dbReference type="EMBL" id="JAVDTR010000015">
    <property type="protein sequence ID" value="MDR6726084.1"/>
    <property type="molecule type" value="Genomic_DNA"/>
</dbReference>
<evidence type="ECO:0000313" key="2">
    <source>
        <dbReference type="Proteomes" id="UP001254832"/>
    </source>
</evidence>
<proteinExistence type="predicted"/>